<dbReference type="SUPFAM" id="SSF55785">
    <property type="entry name" value="PYP-like sensor domain (PAS domain)"/>
    <property type="match status" value="2"/>
</dbReference>
<feature type="domain" description="PAC" evidence="8">
    <location>
        <begin position="210"/>
        <end position="262"/>
    </location>
</feature>
<dbReference type="Gene3D" id="3.30.450.20">
    <property type="entry name" value="PAS domain"/>
    <property type="match status" value="2"/>
</dbReference>
<dbReference type="SUPFAM" id="SSF58104">
    <property type="entry name" value="Methyl-accepting chemotaxis protein (MCP) signaling domain"/>
    <property type="match status" value="1"/>
</dbReference>
<dbReference type="RefSeq" id="WP_046109382.1">
    <property type="nucleotide sequence ID" value="NZ_JZEX01000124.1"/>
</dbReference>
<dbReference type="SMART" id="SM00086">
    <property type="entry name" value="PAC"/>
    <property type="match status" value="2"/>
</dbReference>
<dbReference type="Pfam" id="PF00015">
    <property type="entry name" value="MCPsignal"/>
    <property type="match status" value="1"/>
</dbReference>
<dbReference type="EMBL" id="JZEX01000124">
    <property type="protein sequence ID" value="KKB11023.1"/>
    <property type="molecule type" value="Genomic_DNA"/>
</dbReference>
<dbReference type="InterPro" id="IPR035965">
    <property type="entry name" value="PAS-like_dom_sf"/>
</dbReference>
<dbReference type="InterPro" id="IPR013655">
    <property type="entry name" value="PAS_fold_3"/>
</dbReference>
<dbReference type="AlphaFoldDB" id="A0A0F5FQD7"/>
<dbReference type="GO" id="GO:0016020">
    <property type="term" value="C:membrane"/>
    <property type="evidence" value="ECO:0007669"/>
    <property type="project" value="UniProtKB-SubCell"/>
</dbReference>
<dbReference type="Pfam" id="PF08448">
    <property type="entry name" value="PAS_4"/>
    <property type="match status" value="1"/>
</dbReference>
<dbReference type="InterPro" id="IPR004089">
    <property type="entry name" value="MCPsignal_dom"/>
</dbReference>
<dbReference type="InterPro" id="IPR013656">
    <property type="entry name" value="PAS_4"/>
</dbReference>
<dbReference type="PRINTS" id="PR00260">
    <property type="entry name" value="CHEMTRNSDUCR"/>
</dbReference>
<dbReference type="PANTHER" id="PTHR43531:SF11">
    <property type="entry name" value="METHYL-ACCEPTING CHEMOTAXIS PROTEIN 3"/>
    <property type="match status" value="1"/>
</dbReference>
<dbReference type="PROSITE" id="PS50885">
    <property type="entry name" value="HAMP"/>
    <property type="match status" value="1"/>
</dbReference>
<dbReference type="InterPro" id="IPR000700">
    <property type="entry name" value="PAS-assoc_C"/>
</dbReference>
<protein>
    <submittedName>
        <fullName evidence="10">Chemotaxis protein</fullName>
    </submittedName>
</protein>
<dbReference type="PROSITE" id="PS50113">
    <property type="entry name" value="PAC"/>
    <property type="match status" value="2"/>
</dbReference>
<dbReference type="CDD" id="cd00130">
    <property type="entry name" value="PAS"/>
    <property type="match status" value="2"/>
</dbReference>
<feature type="domain" description="PAC" evidence="8">
    <location>
        <begin position="88"/>
        <end position="140"/>
    </location>
</feature>
<accession>A0A0F5FQD7</accession>
<feature type="domain" description="HAMP" evidence="9">
    <location>
        <begin position="254"/>
        <end position="306"/>
    </location>
</feature>
<evidence type="ECO:0000259" key="7">
    <source>
        <dbReference type="PROSITE" id="PS50112"/>
    </source>
</evidence>
<evidence type="ECO:0000259" key="6">
    <source>
        <dbReference type="PROSITE" id="PS50111"/>
    </source>
</evidence>
<keyword evidence="2" id="KW-0145">Chemotaxis</keyword>
<dbReference type="GO" id="GO:0007165">
    <property type="term" value="P:signal transduction"/>
    <property type="evidence" value="ECO:0007669"/>
    <property type="project" value="UniProtKB-KW"/>
</dbReference>
<organism evidence="10 11">
    <name type="scientific">Devosia geojensis</name>
    <dbReference type="NCBI Taxonomy" id="443610"/>
    <lineage>
        <taxon>Bacteria</taxon>
        <taxon>Pseudomonadati</taxon>
        <taxon>Pseudomonadota</taxon>
        <taxon>Alphaproteobacteria</taxon>
        <taxon>Hyphomicrobiales</taxon>
        <taxon>Devosiaceae</taxon>
        <taxon>Devosia</taxon>
    </lineage>
</organism>
<dbReference type="Pfam" id="PF08447">
    <property type="entry name" value="PAS_3"/>
    <property type="match status" value="1"/>
</dbReference>
<evidence type="ECO:0000259" key="8">
    <source>
        <dbReference type="PROSITE" id="PS50113"/>
    </source>
</evidence>
<comment type="subcellular location">
    <subcellularLocation>
        <location evidence="1">Membrane</location>
    </subcellularLocation>
</comment>
<keyword evidence="4" id="KW-0807">Transducer</keyword>
<dbReference type="OrthoDB" id="8320983at2"/>
<feature type="domain" description="Methyl-accepting transducer" evidence="6">
    <location>
        <begin position="311"/>
        <end position="540"/>
    </location>
</feature>
<dbReference type="InterPro" id="IPR051310">
    <property type="entry name" value="MCP_chemotaxis"/>
</dbReference>
<dbReference type="Proteomes" id="UP000033632">
    <property type="component" value="Unassembled WGS sequence"/>
</dbReference>
<evidence type="ECO:0000256" key="3">
    <source>
        <dbReference type="ARBA" id="ARBA00029447"/>
    </source>
</evidence>
<proteinExistence type="inferred from homology"/>
<dbReference type="InterPro" id="IPR000014">
    <property type="entry name" value="PAS"/>
</dbReference>
<dbReference type="InterPro" id="IPR003660">
    <property type="entry name" value="HAMP_dom"/>
</dbReference>
<reference evidence="10 11" key="1">
    <citation type="submission" date="2015-03" db="EMBL/GenBank/DDBJ databases">
        <authorList>
            <person name="Hassan Y.I."/>
            <person name="Lepp D."/>
            <person name="Li X.-Z."/>
            <person name="Zhou T."/>
        </authorList>
    </citation>
    <scope>NUCLEOTIDE SEQUENCE [LARGE SCALE GENOMIC DNA]</scope>
    <source>
        <strain evidence="10 11">BD-c194</strain>
    </source>
</reference>
<dbReference type="FunFam" id="1.10.287.950:FF:000001">
    <property type="entry name" value="Methyl-accepting chemotaxis sensory transducer"/>
    <property type="match status" value="1"/>
</dbReference>
<evidence type="ECO:0000256" key="2">
    <source>
        <dbReference type="ARBA" id="ARBA00022500"/>
    </source>
</evidence>
<dbReference type="SMART" id="SM00283">
    <property type="entry name" value="MA"/>
    <property type="match status" value="1"/>
</dbReference>
<dbReference type="GO" id="GO:0004888">
    <property type="term" value="F:transmembrane signaling receptor activity"/>
    <property type="evidence" value="ECO:0007669"/>
    <property type="project" value="InterPro"/>
</dbReference>
<dbReference type="NCBIfam" id="TIGR00229">
    <property type="entry name" value="sensory_box"/>
    <property type="match status" value="2"/>
</dbReference>
<dbReference type="InterPro" id="IPR004090">
    <property type="entry name" value="Chemotax_Me-accpt_rcpt"/>
</dbReference>
<comment type="caution">
    <text evidence="10">The sequence shown here is derived from an EMBL/GenBank/DDBJ whole genome shotgun (WGS) entry which is preliminary data.</text>
</comment>
<keyword evidence="5" id="KW-0175">Coiled coil</keyword>
<evidence type="ECO:0000256" key="5">
    <source>
        <dbReference type="SAM" id="Coils"/>
    </source>
</evidence>
<keyword evidence="11" id="KW-1185">Reference proteome</keyword>
<dbReference type="Gene3D" id="1.10.287.950">
    <property type="entry name" value="Methyl-accepting chemotaxis protein"/>
    <property type="match status" value="1"/>
</dbReference>
<dbReference type="InterPro" id="IPR001610">
    <property type="entry name" value="PAC"/>
</dbReference>
<evidence type="ECO:0000259" key="9">
    <source>
        <dbReference type="PROSITE" id="PS50885"/>
    </source>
</evidence>
<comment type="similarity">
    <text evidence="3">Belongs to the methyl-accepting chemotaxis (MCP) protein family.</text>
</comment>
<evidence type="ECO:0000313" key="10">
    <source>
        <dbReference type="EMBL" id="KKB11023.1"/>
    </source>
</evidence>
<dbReference type="PROSITE" id="PS50111">
    <property type="entry name" value="CHEMOTAXIS_TRANSDUC_2"/>
    <property type="match status" value="1"/>
</dbReference>
<evidence type="ECO:0000313" key="11">
    <source>
        <dbReference type="Proteomes" id="UP000033632"/>
    </source>
</evidence>
<dbReference type="PROSITE" id="PS50112">
    <property type="entry name" value="PAS"/>
    <property type="match status" value="1"/>
</dbReference>
<dbReference type="GO" id="GO:0006935">
    <property type="term" value="P:chemotaxis"/>
    <property type="evidence" value="ECO:0007669"/>
    <property type="project" value="UniProtKB-KW"/>
</dbReference>
<dbReference type="STRING" id="443610.VE25_14645"/>
<sequence length="586" mass="63162">MGSLFGGLTSGARAEERSKIAAILRSQAVIEFALDGTILTANDNFLAAMDYALEEIVGKHHRMFVDAEYAASEDYHRFWKELAEGRFQAAEYRRIAKGGREVWIQASYNPVLDRAGRPVKVIKFATDITAQKTLAADHAAKIAAISRVQAVIEFDLDGNVLTANDNFLATLGYRLEEIEGRHHRMFCEPELTRSEAYAEFWARLRAGEFVAGEFKRLGKGGREVWIQASYNPILDPQGRPVKVVKFATDITERKRAEGIIALLTQSLEKMADGDLTGHIDTQFTGQYEALRVAYNRSLERLVEIVSGLRGTSRAVKTATGELLAGANDLSQRTTRQAATIEETSAAMEQLAAAVVETARNAESASVKAGTVSASAGEGGMVMGKANEAMERISASSARISSIIGMIDDIAFQTNLLALNASVEAARAGEAGKGFAVVAVEVRRLAQSAAEASAEIKGLIETSAGEVAGGSKLVGEAAGKLAEMLAEARESSVLIERIARASREQSSAIEEINAAVRQLDEMTQHNAALVEETNAAIEQTEGQASELDRVVDVFRLDADVRQPVPTSSRPRLATRGNAALAAEWAEF</sequence>
<dbReference type="SMART" id="SM00091">
    <property type="entry name" value="PAS"/>
    <property type="match status" value="2"/>
</dbReference>
<evidence type="ECO:0000256" key="1">
    <source>
        <dbReference type="ARBA" id="ARBA00004370"/>
    </source>
</evidence>
<feature type="coiled-coil region" evidence="5">
    <location>
        <begin position="511"/>
        <end position="549"/>
    </location>
</feature>
<feature type="domain" description="PAS" evidence="7">
    <location>
        <begin position="151"/>
        <end position="190"/>
    </location>
</feature>
<evidence type="ECO:0000256" key="4">
    <source>
        <dbReference type="PROSITE-ProRule" id="PRU00284"/>
    </source>
</evidence>
<name>A0A0F5FQD7_9HYPH</name>
<gene>
    <name evidence="10" type="ORF">VE25_14645</name>
</gene>
<dbReference type="PANTHER" id="PTHR43531">
    <property type="entry name" value="PROTEIN ICFG"/>
    <property type="match status" value="1"/>
</dbReference>
<dbReference type="PATRIC" id="fig|443610.3.peg.1199"/>